<feature type="compositionally biased region" description="Gly residues" evidence="1">
    <location>
        <begin position="41"/>
        <end position="52"/>
    </location>
</feature>
<organism evidence="3 4">
    <name type="scientific">Sphingomonas dokdonensis</name>
    <dbReference type="NCBI Taxonomy" id="344880"/>
    <lineage>
        <taxon>Bacteria</taxon>
        <taxon>Pseudomonadati</taxon>
        <taxon>Pseudomonadota</taxon>
        <taxon>Alphaproteobacteria</taxon>
        <taxon>Sphingomonadales</taxon>
        <taxon>Sphingomonadaceae</taxon>
        <taxon>Sphingomonas</taxon>
    </lineage>
</organism>
<accession>A0A245ZEE9</accession>
<sequence length="139" mass="14060">MRSLLILAPALLVAGTASAQVNTGSAGTASPTTGDVSAGTTSGGMSGDGTVGVSGTADAAAANGGTVATDGSARFNTRNNTARQRSTATARDDDERARSRSMTNVTPKGDVRSNSMTIYKQRGEKPVISRERTVNGEPK</sequence>
<feature type="compositionally biased region" description="Polar residues" evidence="1">
    <location>
        <begin position="102"/>
        <end position="118"/>
    </location>
</feature>
<dbReference type="Proteomes" id="UP000197290">
    <property type="component" value="Unassembled WGS sequence"/>
</dbReference>
<dbReference type="AlphaFoldDB" id="A0A245ZEE9"/>
<feature type="signal peptide" evidence="2">
    <location>
        <begin position="1"/>
        <end position="19"/>
    </location>
</feature>
<keyword evidence="4" id="KW-1185">Reference proteome</keyword>
<evidence type="ECO:0000313" key="3">
    <source>
        <dbReference type="EMBL" id="OWK28114.1"/>
    </source>
</evidence>
<gene>
    <name evidence="3" type="ORF">SPDO_29470</name>
</gene>
<feature type="compositionally biased region" description="Low complexity" evidence="1">
    <location>
        <begin position="53"/>
        <end position="71"/>
    </location>
</feature>
<reference evidence="3 4" key="1">
    <citation type="submission" date="2017-03" db="EMBL/GenBank/DDBJ databases">
        <title>Genome sequence of Sphingomonas dokdonensis DSM 21029.</title>
        <authorList>
            <person name="Poehlein A."/>
            <person name="Wuebbeler J.H."/>
            <person name="Steinbuechel A."/>
            <person name="Daniel R."/>
        </authorList>
    </citation>
    <scope>NUCLEOTIDE SEQUENCE [LARGE SCALE GENOMIC DNA]</scope>
    <source>
        <strain evidence="3 4">DSM 21029</strain>
    </source>
</reference>
<feature type="compositionally biased region" description="Low complexity" evidence="1">
    <location>
        <begin position="23"/>
        <end position="40"/>
    </location>
</feature>
<comment type="caution">
    <text evidence="3">The sequence shown here is derived from an EMBL/GenBank/DDBJ whole genome shotgun (WGS) entry which is preliminary data.</text>
</comment>
<name>A0A245ZEE9_9SPHN</name>
<feature type="compositionally biased region" description="Basic and acidic residues" evidence="1">
    <location>
        <begin position="121"/>
        <end position="139"/>
    </location>
</feature>
<feature type="region of interest" description="Disordered" evidence="1">
    <location>
        <begin position="21"/>
        <end position="139"/>
    </location>
</feature>
<keyword evidence="2" id="KW-0732">Signal</keyword>
<feature type="compositionally biased region" description="Polar residues" evidence="1">
    <location>
        <begin position="74"/>
        <end position="84"/>
    </location>
</feature>
<evidence type="ECO:0000313" key="4">
    <source>
        <dbReference type="Proteomes" id="UP000197290"/>
    </source>
</evidence>
<feature type="chain" id="PRO_5012331572" evidence="2">
    <location>
        <begin position="20"/>
        <end position="139"/>
    </location>
</feature>
<evidence type="ECO:0000256" key="1">
    <source>
        <dbReference type="SAM" id="MobiDB-lite"/>
    </source>
</evidence>
<dbReference type="EMBL" id="NBBI01000007">
    <property type="protein sequence ID" value="OWK28114.1"/>
    <property type="molecule type" value="Genomic_DNA"/>
</dbReference>
<protein>
    <submittedName>
        <fullName evidence="3">Uncharacterized protein</fullName>
    </submittedName>
</protein>
<proteinExistence type="predicted"/>
<dbReference type="OrthoDB" id="7597387at2"/>
<evidence type="ECO:0000256" key="2">
    <source>
        <dbReference type="SAM" id="SignalP"/>
    </source>
</evidence>
<dbReference type="RefSeq" id="WP_088368261.1">
    <property type="nucleotide sequence ID" value="NZ_NBBI01000007.1"/>
</dbReference>